<comment type="caution">
    <text evidence="1">The sequence shown here is derived from an EMBL/GenBank/DDBJ whole genome shotgun (WGS) entry which is preliminary data.</text>
</comment>
<evidence type="ECO:0000313" key="1">
    <source>
        <dbReference type="EMBL" id="KLV18288.1"/>
    </source>
</evidence>
<dbReference type="Proteomes" id="UP000035904">
    <property type="component" value="Unassembled WGS sequence"/>
</dbReference>
<protein>
    <submittedName>
        <fullName evidence="1">Uncharacterized protein</fullName>
    </submittedName>
</protein>
<reference evidence="1 2" key="1">
    <citation type="submission" date="2015-05" db="EMBL/GenBank/DDBJ databases">
        <title>Whole genome sequence and identification of bacterial endophytes from Costus igneus.</title>
        <authorList>
            <person name="Lee Y.P."/>
            <person name="Gan H.M."/>
            <person name="Eng W."/>
            <person name="Wheatley M.S."/>
            <person name="Caraballo A."/>
            <person name="Polter S."/>
            <person name="Savka M.A."/>
            <person name="Hudson A.O."/>
        </authorList>
    </citation>
    <scope>NUCLEOTIDE SEQUENCE [LARGE SCALE GENOMIC DNA]</scope>
    <source>
        <strain evidence="1 2">RIT375</strain>
    </source>
</reference>
<proteinExistence type="predicted"/>
<gene>
    <name evidence="1" type="ORF">ABW01_12970</name>
</gene>
<sequence length="74" mass="8383">MSKIKFTGKVGTKFMSFLNGEKLQSAYYSLVEVEREGQIKKVHILDESAPKGLAEGQTRHIAIQKAKKFLETRI</sequence>
<dbReference type="PATRIC" id="fig|1392.242.peg.5618"/>
<dbReference type="EMBL" id="LDPG01000007">
    <property type="protein sequence ID" value="KLV18288.1"/>
    <property type="molecule type" value="Genomic_DNA"/>
</dbReference>
<name>A0A0J1HX86_BACAN</name>
<dbReference type="AlphaFoldDB" id="A0A0J1HX86"/>
<organism evidence="1 2">
    <name type="scientific">Bacillus anthracis</name>
    <name type="common">anthrax bacterium</name>
    <dbReference type="NCBI Taxonomy" id="1392"/>
    <lineage>
        <taxon>Bacteria</taxon>
        <taxon>Bacillati</taxon>
        <taxon>Bacillota</taxon>
        <taxon>Bacilli</taxon>
        <taxon>Bacillales</taxon>
        <taxon>Bacillaceae</taxon>
        <taxon>Bacillus</taxon>
        <taxon>Bacillus cereus group</taxon>
    </lineage>
</organism>
<dbReference type="RefSeq" id="WP_047956629.1">
    <property type="nucleotide sequence ID" value="NZ_LDPG01000007.1"/>
</dbReference>
<evidence type="ECO:0000313" key="2">
    <source>
        <dbReference type="Proteomes" id="UP000035904"/>
    </source>
</evidence>
<accession>A0A0J1HX86</accession>